<dbReference type="Proteomes" id="UP000729701">
    <property type="component" value="Unassembled WGS sequence"/>
</dbReference>
<reference evidence="1" key="1">
    <citation type="submission" date="2021-05" db="EMBL/GenBank/DDBJ databases">
        <authorList>
            <person name="Pietrasiak N."/>
            <person name="Ward R."/>
            <person name="Stajich J.E."/>
            <person name="Kurbessoian T."/>
        </authorList>
    </citation>
    <scope>NUCLEOTIDE SEQUENCE</scope>
    <source>
        <strain evidence="1">GSE-NOS-MK-12-04C</strain>
    </source>
</reference>
<dbReference type="EMBL" id="JAHHGZ010000002">
    <property type="protein sequence ID" value="MBW4666185.1"/>
    <property type="molecule type" value="Genomic_DNA"/>
</dbReference>
<proteinExistence type="predicted"/>
<organism evidence="1 2">
    <name type="scientific">Cyanomargarita calcarea GSE-NOS-MK-12-04C</name>
    <dbReference type="NCBI Taxonomy" id="2839659"/>
    <lineage>
        <taxon>Bacteria</taxon>
        <taxon>Bacillati</taxon>
        <taxon>Cyanobacteriota</taxon>
        <taxon>Cyanophyceae</taxon>
        <taxon>Nostocales</taxon>
        <taxon>Cyanomargaritaceae</taxon>
        <taxon>Cyanomargarita</taxon>
    </lineage>
</organism>
<dbReference type="AlphaFoldDB" id="A0A951QHV5"/>
<dbReference type="Gene3D" id="6.10.140.400">
    <property type="match status" value="2"/>
</dbReference>
<dbReference type="InterPro" id="IPR000758">
    <property type="entry name" value="Enterovir_OMP"/>
</dbReference>
<evidence type="ECO:0000313" key="1">
    <source>
        <dbReference type="EMBL" id="MBW4666185.1"/>
    </source>
</evidence>
<comment type="caution">
    <text evidence="1">The sequence shown here is derived from an EMBL/GenBank/DDBJ whole genome shotgun (WGS) entry which is preliminary data.</text>
</comment>
<reference evidence="1" key="2">
    <citation type="journal article" date="2022" name="Microbiol. Resour. Announc.">
        <title>Metagenome Sequencing to Explore Phylogenomics of Terrestrial Cyanobacteria.</title>
        <authorList>
            <person name="Ward R.D."/>
            <person name="Stajich J.E."/>
            <person name="Johansen J.R."/>
            <person name="Huntemann M."/>
            <person name="Clum A."/>
            <person name="Foster B."/>
            <person name="Foster B."/>
            <person name="Roux S."/>
            <person name="Palaniappan K."/>
            <person name="Varghese N."/>
            <person name="Mukherjee S."/>
            <person name="Reddy T.B.K."/>
            <person name="Daum C."/>
            <person name="Copeland A."/>
            <person name="Chen I.A."/>
            <person name="Ivanova N.N."/>
            <person name="Kyrpides N.C."/>
            <person name="Shapiro N."/>
            <person name="Eloe-Fadrosh E.A."/>
            <person name="Pietrasiak N."/>
        </authorList>
    </citation>
    <scope>NUCLEOTIDE SEQUENCE</scope>
    <source>
        <strain evidence="1">GSE-NOS-MK-12-04C</strain>
    </source>
</reference>
<protein>
    <submittedName>
        <fullName evidence="1">Calcium-binding protein</fullName>
    </submittedName>
</protein>
<accession>A0A951QHV5</accession>
<dbReference type="GO" id="GO:0044384">
    <property type="term" value="C:host outer membrane"/>
    <property type="evidence" value="ECO:0007669"/>
    <property type="project" value="InterPro"/>
</dbReference>
<dbReference type="PROSITE" id="PS00695">
    <property type="entry name" value="ENT_VIR_OMP_2"/>
    <property type="match status" value="1"/>
</dbReference>
<name>A0A951QHV5_9CYAN</name>
<gene>
    <name evidence="1" type="ORF">KME60_01785</name>
</gene>
<sequence>MSSVELDESRENRIKTEILVDAEDKEERAMGWYYYLDDTLNFPFNAKFTKKGRGKSTSSQEKEVEVLGMTSEDDCLRDMIVEVVEKGGSDDDVFTAKLSELKIIDADEGTQEAIDDWLYWLGRGYKF</sequence>
<dbReference type="InterPro" id="IPR020994">
    <property type="entry name" value="Uncharacterised_Ca-bd_CcbP"/>
</dbReference>
<dbReference type="Pfam" id="PF11535">
    <property type="entry name" value="Calci_bind_CcbP"/>
    <property type="match status" value="1"/>
</dbReference>
<evidence type="ECO:0000313" key="2">
    <source>
        <dbReference type="Proteomes" id="UP000729701"/>
    </source>
</evidence>